<dbReference type="Proteomes" id="UP001431429">
    <property type="component" value="Unassembled WGS sequence"/>
</dbReference>
<gene>
    <name evidence="1" type="ORF">NBG84_31050</name>
</gene>
<comment type="caution">
    <text evidence="1">The sequence shown here is derived from an EMBL/GenBank/DDBJ whole genome shotgun (WGS) entry which is preliminary data.</text>
</comment>
<name>A0ABT0UVQ4_9ACTN</name>
<evidence type="ECO:0000313" key="2">
    <source>
        <dbReference type="Proteomes" id="UP001431429"/>
    </source>
</evidence>
<reference evidence="1" key="1">
    <citation type="submission" date="2022-06" db="EMBL/GenBank/DDBJ databases">
        <title>Genome public.</title>
        <authorList>
            <person name="Sun Q."/>
        </authorList>
    </citation>
    <scope>NUCLEOTIDE SEQUENCE</scope>
    <source>
        <strain evidence="1">CWNU-1</strain>
    </source>
</reference>
<organism evidence="1 2">
    <name type="scientific">Streptomyces albipurpureus</name>
    <dbReference type="NCBI Taxonomy" id="2897419"/>
    <lineage>
        <taxon>Bacteria</taxon>
        <taxon>Bacillati</taxon>
        <taxon>Actinomycetota</taxon>
        <taxon>Actinomycetes</taxon>
        <taxon>Kitasatosporales</taxon>
        <taxon>Streptomycetaceae</taxon>
        <taxon>Streptomyces</taxon>
    </lineage>
</organism>
<evidence type="ECO:0008006" key="3">
    <source>
        <dbReference type="Google" id="ProtNLM"/>
    </source>
</evidence>
<evidence type="ECO:0000313" key="1">
    <source>
        <dbReference type="EMBL" id="MCM2392674.1"/>
    </source>
</evidence>
<dbReference type="EMBL" id="JAMQAW010000042">
    <property type="protein sequence ID" value="MCM2392674.1"/>
    <property type="molecule type" value="Genomic_DNA"/>
</dbReference>
<proteinExistence type="predicted"/>
<accession>A0ABT0UVQ4</accession>
<protein>
    <recommendedName>
        <fullName evidence="3">Nucleoside 2-deoxyribosyltransferase</fullName>
    </recommendedName>
</protein>
<dbReference type="RefSeq" id="WP_250922999.1">
    <property type="nucleotide sequence ID" value="NZ_JAMQAW010000042.1"/>
</dbReference>
<sequence length="193" mass="21133">MPKYRIVSELSPGAEHREPRGADFSRDGDRLVTAIKATNLVAAVAKASEVLVGEHRGRRIVSVEEIHPGFAYSDEEISRALKRATRAGIPLIDPGDFEDDTTPFCESEEFNPTVQLVAIALRESGLVLGLDTSVLANEDDEPYVMVEVHDEARSVYFSRGTDVRRLTDDLEAAGWAGVLAVARALISFSNKLH</sequence>
<keyword evidence="2" id="KW-1185">Reference proteome</keyword>